<dbReference type="InterPro" id="IPR015943">
    <property type="entry name" value="WD40/YVTN_repeat-like_dom_sf"/>
</dbReference>
<feature type="domain" description="EML-like first beta-propeller" evidence="6">
    <location>
        <begin position="292"/>
        <end position="445"/>
    </location>
</feature>
<dbReference type="CDD" id="cd21931">
    <property type="entry name" value="TD_EMAP-like"/>
    <property type="match status" value="1"/>
</dbReference>
<keyword evidence="2" id="KW-0853">WD repeat</keyword>
<keyword evidence="4" id="KW-0206">Cytoskeleton</keyword>
<dbReference type="Gene3D" id="2.130.10.10">
    <property type="entry name" value="YVTN repeat-like/Quinoprotein amine dehydrogenase"/>
    <property type="match status" value="1"/>
</dbReference>
<dbReference type="PANTHER" id="PTHR13720">
    <property type="entry name" value="WD-40 REPEAT PROTEIN"/>
    <property type="match status" value="1"/>
</dbReference>
<dbReference type="PANTHER" id="PTHR13720:SF50">
    <property type="entry name" value="ECHINODERM MICROTUBULE-ASSOCIATED PROTEIN-LIKE 2"/>
    <property type="match status" value="1"/>
</dbReference>
<feature type="region of interest" description="Disordered" evidence="5">
    <location>
        <begin position="76"/>
        <end position="172"/>
    </location>
</feature>
<dbReference type="GO" id="GO:0072686">
    <property type="term" value="C:mitotic spindle"/>
    <property type="evidence" value="ECO:0007669"/>
    <property type="project" value="TreeGrafter"/>
</dbReference>
<comment type="subcellular location">
    <subcellularLocation>
        <location evidence="1">Cytoplasm</location>
        <location evidence="1">Cytoskeleton</location>
    </subcellularLocation>
</comment>
<keyword evidence="3" id="KW-0677">Repeat</keyword>
<evidence type="ECO:0000313" key="8">
    <source>
        <dbReference type="Proteomes" id="UP001458880"/>
    </source>
</evidence>
<evidence type="ECO:0000256" key="3">
    <source>
        <dbReference type="ARBA" id="ARBA00022737"/>
    </source>
</evidence>
<dbReference type="SMART" id="SM00320">
    <property type="entry name" value="WD40"/>
    <property type="match status" value="3"/>
</dbReference>
<dbReference type="InterPro" id="IPR001680">
    <property type="entry name" value="WD40_rpt"/>
</dbReference>
<evidence type="ECO:0000256" key="1">
    <source>
        <dbReference type="ARBA" id="ARBA00004245"/>
    </source>
</evidence>
<evidence type="ECO:0000256" key="4">
    <source>
        <dbReference type="ARBA" id="ARBA00023212"/>
    </source>
</evidence>
<accession>A0AAW1LUW6</accession>
<organism evidence="7 8">
    <name type="scientific">Popillia japonica</name>
    <name type="common">Japanese beetle</name>
    <dbReference type="NCBI Taxonomy" id="7064"/>
    <lineage>
        <taxon>Eukaryota</taxon>
        <taxon>Metazoa</taxon>
        <taxon>Ecdysozoa</taxon>
        <taxon>Arthropoda</taxon>
        <taxon>Hexapoda</taxon>
        <taxon>Insecta</taxon>
        <taxon>Pterygota</taxon>
        <taxon>Neoptera</taxon>
        <taxon>Endopterygota</taxon>
        <taxon>Coleoptera</taxon>
        <taxon>Polyphaga</taxon>
        <taxon>Scarabaeiformia</taxon>
        <taxon>Scarabaeidae</taxon>
        <taxon>Rutelinae</taxon>
        <taxon>Popillia</taxon>
    </lineage>
</organism>
<evidence type="ECO:0000256" key="5">
    <source>
        <dbReference type="SAM" id="MobiDB-lite"/>
    </source>
</evidence>
<dbReference type="InterPro" id="IPR005108">
    <property type="entry name" value="HELP"/>
</dbReference>
<evidence type="ECO:0000256" key="2">
    <source>
        <dbReference type="ARBA" id="ARBA00022574"/>
    </source>
</evidence>
<feature type="compositionally biased region" description="Low complexity" evidence="5">
    <location>
        <begin position="112"/>
        <end position="128"/>
    </location>
</feature>
<gene>
    <name evidence="7" type="ORF">QE152_g10931</name>
</gene>
<dbReference type="AlphaFoldDB" id="A0AAW1LUW6"/>
<dbReference type="EMBL" id="JASPKY010000103">
    <property type="protein sequence ID" value="KAK9737215.1"/>
    <property type="molecule type" value="Genomic_DNA"/>
</dbReference>
<dbReference type="InterPro" id="IPR050630">
    <property type="entry name" value="WD_repeat_EMAP"/>
</dbReference>
<name>A0AAW1LUW6_POPJA</name>
<dbReference type="GO" id="GO:0008017">
    <property type="term" value="F:microtubule binding"/>
    <property type="evidence" value="ECO:0007669"/>
    <property type="project" value="TreeGrafter"/>
</dbReference>
<dbReference type="Pfam" id="PF23409">
    <property type="entry name" value="Beta-prop_EML"/>
    <property type="match status" value="1"/>
</dbReference>
<evidence type="ECO:0000313" key="7">
    <source>
        <dbReference type="EMBL" id="KAK9737215.1"/>
    </source>
</evidence>
<comment type="caution">
    <text evidence="7">The sequence shown here is derived from an EMBL/GenBank/DDBJ whole genome shotgun (WGS) entry which is preliminary data.</text>
</comment>
<feature type="compositionally biased region" description="Polar residues" evidence="5">
    <location>
        <begin position="147"/>
        <end position="172"/>
    </location>
</feature>
<keyword evidence="4" id="KW-0963">Cytoplasm</keyword>
<dbReference type="Proteomes" id="UP001458880">
    <property type="component" value="Unassembled WGS sequence"/>
</dbReference>
<dbReference type="FunFam" id="2.130.10.10:FF:002220">
    <property type="entry name" value="EMAP-like 3"/>
    <property type="match status" value="1"/>
</dbReference>
<sequence length="445" mass="49220">MLEAESRGVAGRVTDLEKRVLEQGDELVCLKATLAEALRRLNLLEGMRLSVQPSSPQIPTTPVRNGVAKEIRLRPQTYSAPPNHLQIESRPQSQRSYAGSSLPQRRGVHYQSTGSLHSDSQSSSSVSPIPSPSPRATPLPLPRRTVASPQNSSATSTLHKRWSSTGDFNQANSLPSPQAKFLNKSYLNLFTKPNLSGSSIKHGTKDATYNEEDQTLKMHLRGKQVTLPAPTEVADIYDITKVETAPHQRLKLDWVYGYRGRDCRSNLYFLPTGEMVYFVATVVVLHNIEEPNQRHYLGHTDDVKSLAIHPNKLLVASGQCGGSNSRPHIRVWNSISLHTQAIIGMNDFTNAVTSISFSKSDGGSLLVAIDDSTDHVISVWEWLKGEQGHKITETKCSVDPIVAVEFHPFERNVIVTCGKSHLAFWTLDVGGALYKKMGIFEAREK</sequence>
<dbReference type="SUPFAM" id="SSF50978">
    <property type="entry name" value="WD40 repeat-like"/>
    <property type="match status" value="1"/>
</dbReference>
<dbReference type="InterPro" id="IPR049813">
    <property type="entry name" value="Elp-1-like_TD"/>
</dbReference>
<reference evidence="7 8" key="1">
    <citation type="journal article" date="2024" name="BMC Genomics">
        <title>De novo assembly and annotation of Popillia japonica's genome with initial clues to its potential as an invasive pest.</title>
        <authorList>
            <person name="Cucini C."/>
            <person name="Boschi S."/>
            <person name="Funari R."/>
            <person name="Cardaioli E."/>
            <person name="Iannotti N."/>
            <person name="Marturano G."/>
            <person name="Paoli F."/>
            <person name="Bruttini M."/>
            <person name="Carapelli A."/>
            <person name="Frati F."/>
            <person name="Nardi F."/>
        </authorList>
    </citation>
    <scope>NUCLEOTIDE SEQUENCE [LARGE SCALE GENOMIC DNA]</scope>
    <source>
        <strain evidence="7">DMR45628</strain>
    </source>
</reference>
<feature type="compositionally biased region" description="Polar residues" evidence="5">
    <location>
        <begin position="89"/>
        <end position="103"/>
    </location>
</feature>
<protein>
    <submittedName>
        <fullName evidence="7">HELP motif</fullName>
    </submittedName>
</protein>
<feature type="compositionally biased region" description="Pro residues" evidence="5">
    <location>
        <begin position="129"/>
        <end position="141"/>
    </location>
</feature>
<proteinExistence type="predicted"/>
<dbReference type="Pfam" id="PF03451">
    <property type="entry name" value="HELP"/>
    <property type="match status" value="1"/>
</dbReference>
<dbReference type="InterPro" id="IPR036322">
    <property type="entry name" value="WD40_repeat_dom_sf"/>
</dbReference>
<evidence type="ECO:0000259" key="6">
    <source>
        <dbReference type="Pfam" id="PF23409"/>
    </source>
</evidence>
<dbReference type="InterPro" id="IPR055439">
    <property type="entry name" value="Beta-prop_EML_1st"/>
</dbReference>
<dbReference type="GO" id="GO:0000226">
    <property type="term" value="P:microtubule cytoskeleton organization"/>
    <property type="evidence" value="ECO:0007669"/>
    <property type="project" value="TreeGrafter"/>
</dbReference>
<keyword evidence="8" id="KW-1185">Reference proteome</keyword>